<dbReference type="EMBL" id="ML208263">
    <property type="protein sequence ID" value="TFK75263.1"/>
    <property type="molecule type" value="Genomic_DNA"/>
</dbReference>
<gene>
    <name evidence="1" type="ORF">BDN72DRAFT_508652</name>
</gene>
<protein>
    <submittedName>
        <fullName evidence="1">Proline racemase</fullName>
    </submittedName>
</protein>
<evidence type="ECO:0000313" key="2">
    <source>
        <dbReference type="Proteomes" id="UP000308600"/>
    </source>
</evidence>
<evidence type="ECO:0000313" key="1">
    <source>
        <dbReference type="EMBL" id="TFK75263.1"/>
    </source>
</evidence>
<organism evidence="1 2">
    <name type="scientific">Pluteus cervinus</name>
    <dbReference type="NCBI Taxonomy" id="181527"/>
    <lineage>
        <taxon>Eukaryota</taxon>
        <taxon>Fungi</taxon>
        <taxon>Dikarya</taxon>
        <taxon>Basidiomycota</taxon>
        <taxon>Agaricomycotina</taxon>
        <taxon>Agaricomycetes</taxon>
        <taxon>Agaricomycetidae</taxon>
        <taxon>Agaricales</taxon>
        <taxon>Pluteineae</taxon>
        <taxon>Pluteaceae</taxon>
        <taxon>Pluteus</taxon>
    </lineage>
</organism>
<proteinExistence type="predicted"/>
<reference evidence="1 2" key="1">
    <citation type="journal article" date="2019" name="Nat. Ecol. Evol.">
        <title>Megaphylogeny resolves global patterns of mushroom evolution.</title>
        <authorList>
            <person name="Varga T."/>
            <person name="Krizsan K."/>
            <person name="Foldi C."/>
            <person name="Dima B."/>
            <person name="Sanchez-Garcia M."/>
            <person name="Sanchez-Ramirez S."/>
            <person name="Szollosi G.J."/>
            <person name="Szarkandi J.G."/>
            <person name="Papp V."/>
            <person name="Albert L."/>
            <person name="Andreopoulos W."/>
            <person name="Angelini C."/>
            <person name="Antonin V."/>
            <person name="Barry K.W."/>
            <person name="Bougher N.L."/>
            <person name="Buchanan P."/>
            <person name="Buyck B."/>
            <person name="Bense V."/>
            <person name="Catcheside P."/>
            <person name="Chovatia M."/>
            <person name="Cooper J."/>
            <person name="Damon W."/>
            <person name="Desjardin D."/>
            <person name="Finy P."/>
            <person name="Geml J."/>
            <person name="Haridas S."/>
            <person name="Hughes K."/>
            <person name="Justo A."/>
            <person name="Karasinski D."/>
            <person name="Kautmanova I."/>
            <person name="Kiss B."/>
            <person name="Kocsube S."/>
            <person name="Kotiranta H."/>
            <person name="LaButti K.M."/>
            <person name="Lechner B.E."/>
            <person name="Liimatainen K."/>
            <person name="Lipzen A."/>
            <person name="Lukacs Z."/>
            <person name="Mihaltcheva S."/>
            <person name="Morgado L.N."/>
            <person name="Niskanen T."/>
            <person name="Noordeloos M.E."/>
            <person name="Ohm R.A."/>
            <person name="Ortiz-Santana B."/>
            <person name="Ovrebo C."/>
            <person name="Racz N."/>
            <person name="Riley R."/>
            <person name="Savchenko A."/>
            <person name="Shiryaev A."/>
            <person name="Soop K."/>
            <person name="Spirin V."/>
            <person name="Szebenyi C."/>
            <person name="Tomsovsky M."/>
            <person name="Tulloss R.E."/>
            <person name="Uehling J."/>
            <person name="Grigoriev I.V."/>
            <person name="Vagvolgyi C."/>
            <person name="Papp T."/>
            <person name="Martin F.M."/>
            <person name="Miettinen O."/>
            <person name="Hibbett D.S."/>
            <person name="Nagy L.G."/>
        </authorList>
    </citation>
    <scope>NUCLEOTIDE SEQUENCE [LARGE SCALE GENOMIC DNA]</scope>
    <source>
        <strain evidence="1 2">NL-1719</strain>
    </source>
</reference>
<name>A0ACD3BAA7_9AGAR</name>
<accession>A0ACD3BAA7</accession>
<sequence length="372" mass="40605">MDVFQRFVGSQQVIHAVDMHTSGEPTRIVIGGFPPFRTDRTLLDQRDEIREKYDYIRRRLMLEPRGHKEMYGAILIQETELTKEGKADIGVLFCHNEGYSTMCGHATLALGRFLVDTSDLSVFPRRNALLPGSEKNAVTVRLHVPCGLIQICVPTRDGRVDVSRPISYRSVPSYVTAVDLEVSVPVSQRWKELSEANKESVRVSVAYGGAFYVIVEVAELGFTQGLRGTTLGELDNATRTIKQLVGERGALIRHPDEGRLEFLYGVMVTEVSNGKELGVCFFANQQVDRSPTGSCVSARVALAVARGELETGGSREYDSLVSSEHAGMGFKGTAIGQDSGGVVVEVSGYAYYTAASAWVVEAGDALGNGFEL</sequence>
<keyword evidence="2" id="KW-1185">Reference proteome</keyword>
<dbReference type="Proteomes" id="UP000308600">
    <property type="component" value="Unassembled WGS sequence"/>
</dbReference>